<keyword evidence="13" id="KW-1279">T cell receptor</keyword>
<evidence type="ECO:0000256" key="12">
    <source>
        <dbReference type="ARBA" id="ARBA00038578"/>
    </source>
</evidence>
<proteinExistence type="predicted"/>
<keyword evidence="10" id="KW-0675">Receptor</keyword>
<evidence type="ECO:0000256" key="2">
    <source>
        <dbReference type="ARBA" id="ARBA00022475"/>
    </source>
</evidence>
<dbReference type="EMBL" id="VCEA01002827">
    <property type="protein sequence ID" value="KAB0338931.1"/>
    <property type="molecule type" value="Genomic_DNA"/>
</dbReference>
<protein>
    <recommendedName>
        <fullName evidence="15">Ig-like domain-containing protein</fullName>
    </recommendedName>
</protein>
<keyword evidence="4 14" id="KW-0732">Signal</keyword>
<keyword evidence="8" id="KW-0472">Membrane</keyword>
<keyword evidence="17" id="KW-1185">Reference proteome</keyword>
<evidence type="ECO:0000256" key="14">
    <source>
        <dbReference type="SAM" id="SignalP"/>
    </source>
</evidence>
<dbReference type="InterPro" id="IPR051117">
    <property type="entry name" value="TRG_var/const_region"/>
</dbReference>
<dbReference type="InterPro" id="IPR013106">
    <property type="entry name" value="Ig_V-set"/>
</dbReference>
<keyword evidence="11" id="KW-0393">Immunoglobulin domain</keyword>
<dbReference type="GO" id="GO:0042101">
    <property type="term" value="C:T cell receptor complex"/>
    <property type="evidence" value="ECO:0007669"/>
    <property type="project" value="UniProtKB-KW"/>
</dbReference>
<dbReference type="InterPro" id="IPR036179">
    <property type="entry name" value="Ig-like_dom_sf"/>
</dbReference>
<evidence type="ECO:0000256" key="13">
    <source>
        <dbReference type="ARBA" id="ARBA00043266"/>
    </source>
</evidence>
<evidence type="ECO:0000256" key="5">
    <source>
        <dbReference type="ARBA" id="ARBA00022859"/>
    </source>
</evidence>
<dbReference type="PROSITE" id="PS50835">
    <property type="entry name" value="IG_LIKE"/>
    <property type="match status" value="1"/>
</dbReference>
<evidence type="ECO:0000256" key="8">
    <source>
        <dbReference type="ARBA" id="ARBA00023136"/>
    </source>
</evidence>
<evidence type="ECO:0000256" key="6">
    <source>
        <dbReference type="ARBA" id="ARBA00022989"/>
    </source>
</evidence>
<evidence type="ECO:0000313" key="17">
    <source>
        <dbReference type="Proteomes" id="UP000326458"/>
    </source>
</evidence>
<accession>A0A5N3UQD6</accession>
<keyword evidence="2" id="KW-1003">Cell membrane</keyword>
<dbReference type="GO" id="GO:0002250">
    <property type="term" value="P:adaptive immune response"/>
    <property type="evidence" value="ECO:0007669"/>
    <property type="project" value="UniProtKB-KW"/>
</dbReference>
<dbReference type="Gene3D" id="2.60.40.10">
    <property type="entry name" value="Immunoglobulins"/>
    <property type="match status" value="1"/>
</dbReference>
<evidence type="ECO:0000256" key="11">
    <source>
        <dbReference type="ARBA" id="ARBA00023319"/>
    </source>
</evidence>
<organism evidence="16 17">
    <name type="scientific">Muntiacus muntjak</name>
    <name type="common">Barking deer</name>
    <name type="synonym">Indian muntjac</name>
    <dbReference type="NCBI Taxonomy" id="9888"/>
    <lineage>
        <taxon>Eukaryota</taxon>
        <taxon>Metazoa</taxon>
        <taxon>Chordata</taxon>
        <taxon>Craniata</taxon>
        <taxon>Vertebrata</taxon>
        <taxon>Euteleostomi</taxon>
        <taxon>Mammalia</taxon>
        <taxon>Eutheria</taxon>
        <taxon>Laurasiatheria</taxon>
        <taxon>Artiodactyla</taxon>
        <taxon>Ruminantia</taxon>
        <taxon>Pecora</taxon>
        <taxon>Cervidae</taxon>
        <taxon>Muntiacinae</taxon>
        <taxon>Muntiacus</taxon>
    </lineage>
</organism>
<feature type="domain" description="Ig-like" evidence="15">
    <location>
        <begin position="5"/>
        <end position="113"/>
    </location>
</feature>
<name>A0A5N3UQD6_MUNMU</name>
<dbReference type="InterPro" id="IPR003599">
    <property type="entry name" value="Ig_sub"/>
</dbReference>
<keyword evidence="3" id="KW-0812">Transmembrane</keyword>
<sequence length="219" mass="24534">MLRAPALLLVFLALVTQVSSNMEDDRMSITRATGSSAVIPCDLPTQSIQYIHWYKFQEGTVPRRLLYYDVSSSKVVLEPGISPGKYHGYEGTDRMYKFVISNLQESDSGAYRCALIAHPPTFIFNWKYLGELGKFGNRTVVQCLTVCLGMQGTCVLEQLHLHVAPNTMNTNIGMKAENVPSLTQKCIPEWSSYFFLRIPQLGQVLGSSYFCNCREEGIG</sequence>
<evidence type="ECO:0000256" key="10">
    <source>
        <dbReference type="ARBA" id="ARBA00023170"/>
    </source>
</evidence>
<evidence type="ECO:0000256" key="7">
    <source>
        <dbReference type="ARBA" id="ARBA00023130"/>
    </source>
</evidence>
<evidence type="ECO:0000256" key="4">
    <source>
        <dbReference type="ARBA" id="ARBA00022729"/>
    </source>
</evidence>
<dbReference type="Pfam" id="PF07686">
    <property type="entry name" value="V-set"/>
    <property type="match status" value="1"/>
</dbReference>
<gene>
    <name evidence="16" type="ORF">FD754_024245</name>
</gene>
<dbReference type="SUPFAM" id="SSF48726">
    <property type="entry name" value="Immunoglobulin"/>
    <property type="match status" value="1"/>
</dbReference>
<evidence type="ECO:0000256" key="1">
    <source>
        <dbReference type="ARBA" id="ARBA00004236"/>
    </source>
</evidence>
<evidence type="ECO:0000256" key="9">
    <source>
        <dbReference type="ARBA" id="ARBA00023157"/>
    </source>
</evidence>
<feature type="signal peptide" evidence="14">
    <location>
        <begin position="1"/>
        <end position="20"/>
    </location>
</feature>
<dbReference type="FunFam" id="2.60.40.10:FF:001866">
    <property type="entry name" value="T cell receptor gamma variable 3"/>
    <property type="match status" value="1"/>
</dbReference>
<comment type="subunit">
    <text evidence="12">Gamma-delta TR is a heterodimer composed of a gamma and delta chain; disulfide-linked. The gamma-delta TR is associated with the transmembrane signaling CD3 coreceptor proteins following the stoichiometry: a single gamma-delta TR heterodimer associates with one CD3D-CD3E heterodimer, one CD3G-CD3E heterodimer and one CD247 homodimer forming a stable octameric structure. Upon activation, gamma-delta TR complex associates with FCER1G to initiate intracellular signaling.</text>
</comment>
<feature type="chain" id="PRO_5024397375" description="Ig-like domain-containing protein" evidence="14">
    <location>
        <begin position="21"/>
        <end position="219"/>
    </location>
</feature>
<reference evidence="16 17" key="1">
    <citation type="submission" date="2019-06" db="EMBL/GenBank/DDBJ databases">
        <title>Discovery of a novel chromosome fission-fusion reversal in muntjac.</title>
        <authorList>
            <person name="Mudd A.B."/>
            <person name="Bredeson J.V."/>
            <person name="Baum R."/>
            <person name="Hockemeyer D."/>
            <person name="Rokhsar D.S."/>
        </authorList>
    </citation>
    <scope>NUCLEOTIDE SEQUENCE [LARGE SCALE GENOMIC DNA]</scope>
    <source>
        <strain evidence="16">UTSW_UCB_Mm</strain>
        <tissue evidence="16">Fibroblast cell line</tissue>
    </source>
</reference>
<dbReference type="InterPro" id="IPR007110">
    <property type="entry name" value="Ig-like_dom"/>
</dbReference>
<keyword evidence="7" id="KW-1064">Adaptive immunity</keyword>
<dbReference type="Proteomes" id="UP000326458">
    <property type="component" value="Unassembled WGS sequence"/>
</dbReference>
<keyword evidence="9" id="KW-1015">Disulfide bond</keyword>
<dbReference type="PANTHER" id="PTHR19256:SF65">
    <property type="entry name" value="T CELL RECEPTOR GAMMA CONSTANT 1-RELATED"/>
    <property type="match status" value="1"/>
</dbReference>
<evidence type="ECO:0000256" key="3">
    <source>
        <dbReference type="ARBA" id="ARBA00022692"/>
    </source>
</evidence>
<comment type="subcellular location">
    <subcellularLocation>
        <location evidence="1">Cell membrane</location>
    </subcellularLocation>
</comment>
<dbReference type="InterPro" id="IPR013783">
    <property type="entry name" value="Ig-like_fold"/>
</dbReference>
<dbReference type="SMART" id="SM00409">
    <property type="entry name" value="IG"/>
    <property type="match status" value="1"/>
</dbReference>
<evidence type="ECO:0000259" key="15">
    <source>
        <dbReference type="PROSITE" id="PS50835"/>
    </source>
</evidence>
<dbReference type="PANTHER" id="PTHR19256">
    <property type="entry name" value="T-CELL RECEPTOR GAMMA CHAIN"/>
    <property type="match status" value="1"/>
</dbReference>
<evidence type="ECO:0000313" key="16">
    <source>
        <dbReference type="EMBL" id="KAB0338931.1"/>
    </source>
</evidence>
<keyword evidence="6" id="KW-1133">Transmembrane helix</keyword>
<keyword evidence="5" id="KW-0391">Immunity</keyword>
<dbReference type="AlphaFoldDB" id="A0A5N3UQD6"/>
<comment type="caution">
    <text evidence="16">The sequence shown here is derived from an EMBL/GenBank/DDBJ whole genome shotgun (WGS) entry which is preliminary data.</text>
</comment>